<evidence type="ECO:0000313" key="3">
    <source>
        <dbReference type="EMBL" id="CAG7642536.1"/>
    </source>
</evidence>
<protein>
    <recommendedName>
        <fullName evidence="2">DUF3631 domain-containing protein</fullName>
    </recommendedName>
</protein>
<dbReference type="Proteomes" id="UP001153328">
    <property type="component" value="Unassembled WGS sequence"/>
</dbReference>
<reference evidence="3" key="1">
    <citation type="submission" date="2021-06" db="EMBL/GenBank/DDBJ databases">
        <authorList>
            <person name="Arsene-Ploetze F."/>
        </authorList>
    </citation>
    <scope>NUCLEOTIDE SEQUENCE</scope>
    <source>
        <strain evidence="3">SBRY1</strain>
    </source>
</reference>
<dbReference type="EMBL" id="CAJVAX010000017">
    <property type="protein sequence ID" value="CAG7642536.1"/>
    <property type="molecule type" value="Genomic_DNA"/>
</dbReference>
<name>A0A9W4MFG2_9ACTN</name>
<proteinExistence type="predicted"/>
<dbReference type="InterPro" id="IPR022081">
    <property type="entry name" value="DUF3631"/>
</dbReference>
<feature type="region of interest" description="Disordered" evidence="1">
    <location>
        <begin position="1"/>
        <end position="67"/>
    </location>
</feature>
<dbReference type="Pfam" id="PF12307">
    <property type="entry name" value="DUF3631"/>
    <property type="match status" value="1"/>
</dbReference>
<feature type="domain" description="DUF3631" evidence="2">
    <location>
        <begin position="264"/>
        <end position="447"/>
    </location>
</feature>
<organism evidence="3 4">
    <name type="scientific">Actinacidiphila bryophytorum</name>
    <dbReference type="NCBI Taxonomy" id="1436133"/>
    <lineage>
        <taxon>Bacteria</taxon>
        <taxon>Bacillati</taxon>
        <taxon>Actinomycetota</taxon>
        <taxon>Actinomycetes</taxon>
        <taxon>Kitasatosporales</taxon>
        <taxon>Streptomycetaceae</taxon>
        <taxon>Actinacidiphila</taxon>
    </lineage>
</organism>
<sequence>MQPMTAAVRDAPPAVAWPPVTVPGQPDRTTRQPLAELTAEPKPSAARSAAVTGPPPVTDRLTGTPGRLTAVTDREPVTAVGQPTGPVGPPAGDALSEGADLLTELRSAVARYVVMPSGEALDAVTLWVAATHLQPAWQHAPRLAVVGPAKRCGKSRLLDVLHDTVHDPFITVNSTPAAIFRSITEQPPTLLVDEADTIFGSVKVAEKNEEMRGLLNSGHQRNRPTTRVVGPEHKPTKFRTFAMAALAGIGDLPDTIMDRAVVIRMRRRAPGEKVLPFRSRRDTPQLHNLRDRLAGWLVPLTDRAASMEPVMPVEDRAADTWEPLVAVADLAGGSWPQRARQACRVLTAQEEGNDQEAALAIRILADIRAVFAACGDPALLSTEQLLAALHADSEAPWREHGSHGLTARGLQLLLKDFGIGAANRRFPDRSQRRGFARHQFADAWARYCPGWRRPQAASADPHPPAPPVPVQVSTGTGGCPATGRPASGFHPYLA</sequence>
<comment type="caution">
    <text evidence="3">The sequence shown here is derived from an EMBL/GenBank/DDBJ whole genome shotgun (WGS) entry which is preliminary data.</text>
</comment>
<accession>A0A9W4MFG2</accession>
<evidence type="ECO:0000259" key="2">
    <source>
        <dbReference type="Pfam" id="PF12307"/>
    </source>
</evidence>
<gene>
    <name evidence="3" type="ORF">SBRY_30664</name>
</gene>
<evidence type="ECO:0000256" key="1">
    <source>
        <dbReference type="SAM" id="MobiDB-lite"/>
    </source>
</evidence>
<dbReference type="RefSeq" id="WP_372441219.1">
    <property type="nucleotide sequence ID" value="NZ_CAJVAX010000017.1"/>
</dbReference>
<feature type="compositionally biased region" description="Low complexity" evidence="1">
    <location>
        <begin position="1"/>
        <end position="23"/>
    </location>
</feature>
<evidence type="ECO:0000313" key="4">
    <source>
        <dbReference type="Proteomes" id="UP001153328"/>
    </source>
</evidence>
<dbReference type="AlphaFoldDB" id="A0A9W4MFG2"/>
<keyword evidence="4" id="KW-1185">Reference proteome</keyword>
<feature type="region of interest" description="Disordered" evidence="1">
    <location>
        <begin position="454"/>
        <end position="494"/>
    </location>
</feature>